<dbReference type="EMBL" id="CAJMWY010001775">
    <property type="protein sequence ID" value="CAE6475077.1"/>
    <property type="molecule type" value="Genomic_DNA"/>
</dbReference>
<accession>A0A8H3CA36</accession>
<proteinExistence type="predicted"/>
<evidence type="ECO:0000259" key="2">
    <source>
        <dbReference type="Pfam" id="PF24883"/>
    </source>
</evidence>
<dbReference type="Proteomes" id="UP000663861">
    <property type="component" value="Unassembled WGS sequence"/>
</dbReference>
<name>A0A8H3CA36_9AGAM</name>
<keyword evidence="1" id="KW-0677">Repeat</keyword>
<dbReference type="AlphaFoldDB" id="A0A8H3CA36"/>
<dbReference type="PANTHER" id="PTHR10039">
    <property type="entry name" value="AMELOGENIN"/>
    <property type="match status" value="1"/>
</dbReference>
<evidence type="ECO:0000256" key="1">
    <source>
        <dbReference type="ARBA" id="ARBA00022737"/>
    </source>
</evidence>
<sequence length="315" mass="35873">MLIVIDALDECDEPENAIQVLEMLITYASDLPTKFFVSSRSEPQIRRAMAGLNSRMVLHELDDKVVKEDTRVYFRTELAYMSLSEQQISAMVERAGVLFIYAATAVRYIGARKNSVDAKKRLDIVLGVSGPTVSTKDKEIDSLYNAILASAFDDPDLEFWERDRMNNVLHTVICAQEPLTISALARFLEMDESEVRVAVDPLWSVLHVSEDNELIGTLHASFVDYILDSERSKKYTCDASIRHGQLARLCFNRIRKNKSQFNICNLESSYFPDKLVPNIEERVKQAIPLELSYACMYWAVHLELGKDPNAYSEEL</sequence>
<evidence type="ECO:0000313" key="3">
    <source>
        <dbReference type="EMBL" id="CAE6475077.1"/>
    </source>
</evidence>
<evidence type="ECO:0000313" key="4">
    <source>
        <dbReference type="Proteomes" id="UP000663861"/>
    </source>
</evidence>
<dbReference type="InterPro" id="IPR056884">
    <property type="entry name" value="NPHP3-like_N"/>
</dbReference>
<comment type="caution">
    <text evidence="3">The sequence shown here is derived from an EMBL/GenBank/DDBJ whole genome shotgun (WGS) entry which is preliminary data.</text>
</comment>
<gene>
    <name evidence="3" type="ORF">RDB_LOCUS88887</name>
</gene>
<reference evidence="3" key="1">
    <citation type="submission" date="2021-01" db="EMBL/GenBank/DDBJ databases">
        <authorList>
            <person name="Kaushik A."/>
        </authorList>
    </citation>
    <scope>NUCLEOTIDE SEQUENCE</scope>
    <source>
        <strain evidence="3">AG4-RS23</strain>
    </source>
</reference>
<protein>
    <recommendedName>
        <fullName evidence="2">Nephrocystin 3-like N-terminal domain-containing protein</fullName>
    </recommendedName>
</protein>
<organism evidence="3 4">
    <name type="scientific">Rhizoctonia solani</name>
    <dbReference type="NCBI Taxonomy" id="456999"/>
    <lineage>
        <taxon>Eukaryota</taxon>
        <taxon>Fungi</taxon>
        <taxon>Dikarya</taxon>
        <taxon>Basidiomycota</taxon>
        <taxon>Agaricomycotina</taxon>
        <taxon>Agaricomycetes</taxon>
        <taxon>Cantharellales</taxon>
        <taxon>Ceratobasidiaceae</taxon>
        <taxon>Rhizoctonia</taxon>
    </lineage>
</organism>
<dbReference type="PANTHER" id="PTHR10039:SF14">
    <property type="entry name" value="NACHT DOMAIN-CONTAINING PROTEIN"/>
    <property type="match status" value="1"/>
</dbReference>
<dbReference type="Pfam" id="PF24883">
    <property type="entry name" value="NPHP3_N"/>
    <property type="match status" value="1"/>
</dbReference>
<feature type="domain" description="Nephrocystin 3-like N-terminal" evidence="2">
    <location>
        <begin position="2"/>
        <end position="40"/>
    </location>
</feature>